<dbReference type="AlphaFoldDB" id="X0YIE1"/>
<evidence type="ECO:0000313" key="1">
    <source>
        <dbReference type="EMBL" id="GAG55690.1"/>
    </source>
</evidence>
<protein>
    <submittedName>
        <fullName evidence="1">Uncharacterized protein</fullName>
    </submittedName>
</protein>
<dbReference type="EMBL" id="BART01005960">
    <property type="protein sequence ID" value="GAG55690.1"/>
    <property type="molecule type" value="Genomic_DNA"/>
</dbReference>
<name>X0YIE1_9ZZZZ</name>
<comment type="caution">
    <text evidence="1">The sequence shown here is derived from an EMBL/GenBank/DDBJ whole genome shotgun (WGS) entry which is preliminary data.</text>
</comment>
<accession>X0YIE1</accession>
<organism evidence="1">
    <name type="scientific">marine sediment metagenome</name>
    <dbReference type="NCBI Taxonomy" id="412755"/>
    <lineage>
        <taxon>unclassified sequences</taxon>
        <taxon>metagenomes</taxon>
        <taxon>ecological metagenomes</taxon>
    </lineage>
</organism>
<gene>
    <name evidence="1" type="ORF">S01H4_13541</name>
</gene>
<proteinExistence type="predicted"/>
<sequence length="46" mass="5260">MDTIDINGDVFDHLEVTKIDGKLNREYLETAVPAEAVRSHRDLHKP</sequence>
<reference evidence="1" key="1">
    <citation type="journal article" date="2014" name="Front. Microbiol.">
        <title>High frequency of phylogenetically diverse reductive dehalogenase-homologous genes in deep subseafloor sedimentary metagenomes.</title>
        <authorList>
            <person name="Kawai M."/>
            <person name="Futagami T."/>
            <person name="Toyoda A."/>
            <person name="Takaki Y."/>
            <person name="Nishi S."/>
            <person name="Hori S."/>
            <person name="Arai W."/>
            <person name="Tsubouchi T."/>
            <person name="Morono Y."/>
            <person name="Uchiyama I."/>
            <person name="Ito T."/>
            <person name="Fujiyama A."/>
            <person name="Inagaki F."/>
            <person name="Takami H."/>
        </authorList>
    </citation>
    <scope>NUCLEOTIDE SEQUENCE</scope>
    <source>
        <strain evidence="1">Expedition CK06-06</strain>
    </source>
</reference>